<evidence type="ECO:0000256" key="3">
    <source>
        <dbReference type="ARBA" id="ARBA00022448"/>
    </source>
</evidence>
<feature type="transmembrane region" description="Helical" evidence="9">
    <location>
        <begin position="529"/>
        <end position="555"/>
    </location>
</feature>
<dbReference type="InterPro" id="IPR001036">
    <property type="entry name" value="Acrflvin-R"/>
</dbReference>
<dbReference type="PRINTS" id="PR00702">
    <property type="entry name" value="ACRIFLAVINRP"/>
</dbReference>
<protein>
    <submittedName>
        <fullName evidence="10">CusA/CzcA family heavy metal efflux RND transporter</fullName>
    </submittedName>
</protein>
<dbReference type="Gene3D" id="3.30.70.1440">
    <property type="entry name" value="Multidrug efflux transporter AcrB pore domain"/>
    <property type="match status" value="1"/>
</dbReference>
<feature type="transmembrane region" description="Helical" evidence="9">
    <location>
        <begin position="395"/>
        <end position="414"/>
    </location>
</feature>
<feature type="transmembrane region" description="Helical" evidence="9">
    <location>
        <begin position="919"/>
        <end position="938"/>
    </location>
</feature>
<feature type="transmembrane region" description="Helical" evidence="9">
    <location>
        <begin position="893"/>
        <end position="912"/>
    </location>
</feature>
<reference evidence="10 11" key="1">
    <citation type="submission" date="2023-06" db="EMBL/GenBank/DDBJ databases">
        <title>Pelomonas sp. APW6 16S ribosomal RNA gene genome sequencing and assembly.</title>
        <authorList>
            <person name="Woo H."/>
        </authorList>
    </citation>
    <scope>NUCLEOTIDE SEQUENCE [LARGE SCALE GENOMIC DNA]</scope>
    <source>
        <strain evidence="10 11">APW6</strain>
    </source>
</reference>
<feature type="transmembrane region" description="Helical" evidence="9">
    <location>
        <begin position="12"/>
        <end position="31"/>
    </location>
</feature>
<dbReference type="PANTHER" id="PTHR32063">
    <property type="match status" value="1"/>
</dbReference>
<dbReference type="InterPro" id="IPR027463">
    <property type="entry name" value="AcrB_DN_DC_subdom"/>
</dbReference>
<dbReference type="Gene3D" id="3.30.70.1320">
    <property type="entry name" value="Multidrug efflux transporter AcrB pore domain like"/>
    <property type="match status" value="1"/>
</dbReference>
<sequence>MFERIIRFCVEQRWLVMLAVLGMAGLGAFSYTRLPVDAVADISNVQVVVNTQAPGYSPLETEQRVTFPIEAVMAGLPGLEQTRSLSRYGLSQVTAIFKDGTDLHFARQLVNQRMQEARDRLPAGVTPTLGPISTGLGEIYLWTVEAEPGARKPDGTPYTPTDLREIQDWVIKPQLRNVPGVTEINTIGGFEKQYVVAPSLERLAAFGLGLADVVNALEKNNASQGAGYIERQGEQYLVRAPGQVASMDDIRDIIVGTAQTQAIRIRDIGDVGLGRELRTGAATENGQEVVLGTVFMLMGENSRQVSRAVDRQMAAINRTLPSGVKAVTVYDRTTLVDKAVRTVQKNLVEGAALVVAVLCLFLGHLRAALITAMVIPLSMLFTFTGMVQAGISANLMSLGALDFGIIVDGAVVIVERCVRRLAHAQAQAGRELTRDERFHEVFAAAREARRPLLFGQLIIMVVYLPILALTGVEGRMFHPMAYTVLLALLGAMLLSVTFVPAAVALFMGRRVAEHDNRLMQWAASRYQPLLSRSLANAPVVLTIAAVLVTFCAAVATRLGSEFVPHLNEGDFAIQALRTPGTSLSQSVAMQRQLESHLLARFPEIERVFARTGTAEIAADPMPPNISDGYVMLKPMDQWPEPRRTRDALLAAIREAADEVPGSSYEFSQPIQLRFNELISGVRSDVAVKVFGDDSEVLAATAGRIARVLQAVPGATEVKVEQSTGLPMLTVHIDRARAARYGLNLTDVQDTVATAIGGREAGTVFQGDRRFSLLVRLPDAQREDLAALRRLPVPLPRGRGDGAGGTGEGRGEGRVSQVPLSELATLELAPGPNQVSRENGKRRLVVSANVTGRDLGSFVAEAQAAIERQVQVPTGYWTAWGGTFEQLQSATRRLQIVVPLSLSLVFVLLFAMFGNVRDGLLVFTGIPFALTGGVLALWMRGIPLSISAAVGFIALSGVAVLNGLVMLSCIRGLREEGRDVDEAVREGALTRLRPVLMTALVASLGFVPMALASGTGAEVQRPLATVVIGGILSSTALTLFVLPILYRWAHRRDDPRQDAAGHPAVDGERLAMP</sequence>
<dbReference type="Gene3D" id="1.20.1640.10">
    <property type="entry name" value="Multidrug efflux transporter AcrB transmembrane domain"/>
    <property type="match status" value="2"/>
</dbReference>
<keyword evidence="7 9" id="KW-0472">Membrane</keyword>
<feature type="transmembrane region" description="Helical" evidence="9">
    <location>
        <begin position="484"/>
        <end position="508"/>
    </location>
</feature>
<keyword evidence="6 9" id="KW-1133">Transmembrane helix</keyword>
<comment type="caution">
    <text evidence="10">The sequence shown here is derived from an EMBL/GenBank/DDBJ whole genome shotgun (WGS) entry which is preliminary data.</text>
</comment>
<feature type="transmembrane region" description="Helical" evidence="9">
    <location>
        <begin position="990"/>
        <end position="1010"/>
    </location>
</feature>
<feature type="region of interest" description="Disordered" evidence="8">
    <location>
        <begin position="792"/>
        <end position="813"/>
    </location>
</feature>
<comment type="similarity">
    <text evidence="2">Belongs to the resistance-nodulation-cell division (RND) (TC 2.A.6) family.</text>
</comment>
<accession>A0ABT7LI76</accession>
<dbReference type="SUPFAM" id="SSF82866">
    <property type="entry name" value="Multidrug efflux transporter AcrB transmembrane domain"/>
    <property type="match status" value="2"/>
</dbReference>
<evidence type="ECO:0000256" key="8">
    <source>
        <dbReference type="SAM" id="MobiDB-lite"/>
    </source>
</evidence>
<evidence type="ECO:0000256" key="4">
    <source>
        <dbReference type="ARBA" id="ARBA00022475"/>
    </source>
</evidence>
<keyword evidence="11" id="KW-1185">Reference proteome</keyword>
<keyword evidence="3" id="KW-0813">Transport</keyword>
<dbReference type="SUPFAM" id="SSF82693">
    <property type="entry name" value="Multidrug efflux transporter AcrB pore domain, PN1, PN2, PC1 and PC2 subdomains"/>
    <property type="match status" value="3"/>
</dbReference>
<gene>
    <name evidence="10" type="ORF">QRD43_11645</name>
</gene>
<evidence type="ECO:0000256" key="9">
    <source>
        <dbReference type="SAM" id="Phobius"/>
    </source>
</evidence>
<organism evidence="10 11">
    <name type="scientific">Roseateles subflavus</name>
    <dbReference type="NCBI Taxonomy" id="3053353"/>
    <lineage>
        <taxon>Bacteria</taxon>
        <taxon>Pseudomonadati</taxon>
        <taxon>Pseudomonadota</taxon>
        <taxon>Betaproteobacteria</taxon>
        <taxon>Burkholderiales</taxon>
        <taxon>Sphaerotilaceae</taxon>
        <taxon>Roseateles</taxon>
    </lineage>
</organism>
<keyword evidence="4" id="KW-1003">Cell membrane</keyword>
<dbReference type="EMBL" id="JASVDS010000003">
    <property type="protein sequence ID" value="MDL5032556.1"/>
    <property type="molecule type" value="Genomic_DNA"/>
</dbReference>
<evidence type="ECO:0000256" key="7">
    <source>
        <dbReference type="ARBA" id="ARBA00023136"/>
    </source>
</evidence>
<evidence type="ECO:0000256" key="6">
    <source>
        <dbReference type="ARBA" id="ARBA00022989"/>
    </source>
</evidence>
<dbReference type="NCBIfam" id="TIGR00914">
    <property type="entry name" value="2A0601"/>
    <property type="match status" value="1"/>
</dbReference>
<dbReference type="Proteomes" id="UP001238603">
    <property type="component" value="Unassembled WGS sequence"/>
</dbReference>
<feature type="transmembrane region" description="Helical" evidence="9">
    <location>
        <begin position="944"/>
        <end position="969"/>
    </location>
</feature>
<dbReference type="Pfam" id="PF00873">
    <property type="entry name" value="ACR_tran"/>
    <property type="match status" value="1"/>
</dbReference>
<dbReference type="Gene3D" id="3.30.70.1430">
    <property type="entry name" value="Multidrug efflux transporter AcrB pore domain"/>
    <property type="match status" value="2"/>
</dbReference>
<dbReference type="Gene3D" id="3.30.2090.10">
    <property type="entry name" value="Multidrug efflux transporter AcrB TolC docking domain, DN and DC subdomains"/>
    <property type="match status" value="2"/>
</dbReference>
<dbReference type="SUPFAM" id="SSF82714">
    <property type="entry name" value="Multidrug efflux transporter AcrB TolC docking domain, DN and DC subdomains"/>
    <property type="match status" value="2"/>
</dbReference>
<dbReference type="InterPro" id="IPR004763">
    <property type="entry name" value="CusA-like"/>
</dbReference>
<dbReference type="RefSeq" id="WP_285982650.1">
    <property type="nucleotide sequence ID" value="NZ_JASVDS010000003.1"/>
</dbReference>
<keyword evidence="5 9" id="KW-0812">Transmembrane</keyword>
<feature type="transmembrane region" description="Helical" evidence="9">
    <location>
        <begin position="351"/>
        <end position="375"/>
    </location>
</feature>
<dbReference type="PANTHER" id="PTHR32063:SF24">
    <property type="entry name" value="CATION EFFLUX SYSTEM (ACRB_ACRD_ACRF FAMILY)"/>
    <property type="match status" value="1"/>
</dbReference>
<evidence type="ECO:0000256" key="2">
    <source>
        <dbReference type="ARBA" id="ARBA00010942"/>
    </source>
</evidence>
<proteinExistence type="inferred from homology"/>
<comment type="subcellular location">
    <subcellularLocation>
        <location evidence="1">Cell membrane</location>
        <topology evidence="1">Multi-pass membrane protein</topology>
    </subcellularLocation>
</comment>
<name>A0ABT7LI76_9BURK</name>
<evidence type="ECO:0000256" key="1">
    <source>
        <dbReference type="ARBA" id="ARBA00004651"/>
    </source>
</evidence>
<evidence type="ECO:0000313" key="11">
    <source>
        <dbReference type="Proteomes" id="UP001238603"/>
    </source>
</evidence>
<evidence type="ECO:0000313" key="10">
    <source>
        <dbReference type="EMBL" id="MDL5032556.1"/>
    </source>
</evidence>
<feature type="transmembrane region" description="Helical" evidence="9">
    <location>
        <begin position="1022"/>
        <end position="1045"/>
    </location>
</feature>
<feature type="transmembrane region" description="Helical" evidence="9">
    <location>
        <begin position="452"/>
        <end position="472"/>
    </location>
</feature>
<evidence type="ECO:0000256" key="5">
    <source>
        <dbReference type="ARBA" id="ARBA00022692"/>
    </source>
</evidence>